<gene>
    <name evidence="2" type="ORF">ACFQ4M_03850</name>
</gene>
<organism evidence="2 3">
    <name type="scientific">Thauera mechernichensis</name>
    <dbReference type="NCBI Taxonomy" id="82788"/>
    <lineage>
        <taxon>Bacteria</taxon>
        <taxon>Pseudomonadati</taxon>
        <taxon>Pseudomonadota</taxon>
        <taxon>Betaproteobacteria</taxon>
        <taxon>Rhodocyclales</taxon>
        <taxon>Zoogloeaceae</taxon>
        <taxon>Thauera</taxon>
    </lineage>
</organism>
<proteinExistence type="predicted"/>
<evidence type="ECO:0000256" key="1">
    <source>
        <dbReference type="SAM" id="Coils"/>
    </source>
</evidence>
<feature type="coiled-coil region" evidence="1">
    <location>
        <begin position="9"/>
        <end position="64"/>
    </location>
</feature>
<evidence type="ECO:0000313" key="3">
    <source>
        <dbReference type="Proteomes" id="UP001597158"/>
    </source>
</evidence>
<name>A0ABW3W9G2_9RHOO</name>
<dbReference type="InterPro" id="IPR007420">
    <property type="entry name" value="DUF465"/>
</dbReference>
<accession>A0ABW3W9G2</accession>
<comment type="caution">
    <text evidence="2">The sequence shown here is derived from an EMBL/GenBank/DDBJ whole genome shotgun (WGS) entry which is preliminary data.</text>
</comment>
<dbReference type="Pfam" id="PF04325">
    <property type="entry name" value="DUF465"/>
    <property type="match status" value="1"/>
</dbReference>
<dbReference type="RefSeq" id="WP_002930158.1">
    <property type="nucleotide sequence ID" value="NZ_JARQZE010000015.1"/>
</dbReference>
<reference evidence="3" key="1">
    <citation type="journal article" date="2019" name="Int. J. Syst. Evol. Microbiol.">
        <title>The Global Catalogue of Microorganisms (GCM) 10K type strain sequencing project: providing services to taxonomists for standard genome sequencing and annotation.</title>
        <authorList>
            <consortium name="The Broad Institute Genomics Platform"/>
            <consortium name="The Broad Institute Genome Sequencing Center for Infectious Disease"/>
            <person name="Wu L."/>
            <person name="Ma J."/>
        </authorList>
    </citation>
    <scope>NUCLEOTIDE SEQUENCE [LARGE SCALE GENOMIC DNA]</scope>
    <source>
        <strain evidence="3">CCUG 48884</strain>
    </source>
</reference>
<dbReference type="InterPro" id="IPR038444">
    <property type="entry name" value="DUF465_sf"/>
</dbReference>
<keyword evidence="3" id="KW-1185">Reference proteome</keyword>
<protein>
    <submittedName>
        <fullName evidence="2">YdcH family protein</fullName>
    </submittedName>
</protein>
<keyword evidence="1" id="KW-0175">Coiled coil</keyword>
<sequence length="71" mass="8453">MTDEQFDEVTSLRGRLEELRSEHRDLDDAITRLAQQPSEDELMLRRLKKRKLALKDRITAIEHMLDPDEYA</sequence>
<evidence type="ECO:0000313" key="2">
    <source>
        <dbReference type="EMBL" id="MFD1262703.1"/>
    </source>
</evidence>
<dbReference type="Proteomes" id="UP001597158">
    <property type="component" value="Unassembled WGS sequence"/>
</dbReference>
<dbReference type="EMBL" id="JBHTMC010000007">
    <property type="protein sequence ID" value="MFD1262703.1"/>
    <property type="molecule type" value="Genomic_DNA"/>
</dbReference>
<dbReference type="Gene3D" id="6.10.280.50">
    <property type="match status" value="1"/>
</dbReference>